<reference evidence="2 3" key="1">
    <citation type="journal article" date="2020" name="Mol. Biol. Evol.">
        <title>Distinct Expression and Methylation Patterns for Genes with Different Fates following a Single Whole-Genome Duplication in Flowering Plants.</title>
        <authorList>
            <person name="Shi T."/>
            <person name="Rahmani R.S."/>
            <person name="Gugger P.F."/>
            <person name="Wang M."/>
            <person name="Li H."/>
            <person name="Zhang Y."/>
            <person name="Li Z."/>
            <person name="Wang Q."/>
            <person name="Van de Peer Y."/>
            <person name="Marchal K."/>
            <person name="Chen J."/>
        </authorList>
    </citation>
    <scope>NUCLEOTIDE SEQUENCE [LARGE SCALE GENOMIC DNA]</scope>
    <source>
        <tissue evidence="2">Leaf</tissue>
    </source>
</reference>
<keyword evidence="3" id="KW-1185">Reference proteome</keyword>
<evidence type="ECO:0000256" key="1">
    <source>
        <dbReference type="SAM" id="Phobius"/>
    </source>
</evidence>
<keyword evidence="1" id="KW-0472">Membrane</keyword>
<feature type="transmembrane region" description="Helical" evidence="1">
    <location>
        <begin position="35"/>
        <end position="59"/>
    </location>
</feature>
<keyword evidence="1" id="KW-1133">Transmembrane helix</keyword>
<dbReference type="Proteomes" id="UP000607653">
    <property type="component" value="Unassembled WGS sequence"/>
</dbReference>
<comment type="caution">
    <text evidence="2">The sequence shown here is derived from an EMBL/GenBank/DDBJ whole genome shotgun (WGS) entry which is preliminary data.</text>
</comment>
<keyword evidence="1" id="KW-0812">Transmembrane</keyword>
<evidence type="ECO:0000313" key="2">
    <source>
        <dbReference type="EMBL" id="DAD48386.1"/>
    </source>
</evidence>
<gene>
    <name evidence="2" type="ORF">HUJ06_018323</name>
</gene>
<evidence type="ECO:0000313" key="3">
    <source>
        <dbReference type="Proteomes" id="UP000607653"/>
    </source>
</evidence>
<name>A0A822ZZZ6_NELNU</name>
<evidence type="ECO:0008006" key="4">
    <source>
        <dbReference type="Google" id="ProtNLM"/>
    </source>
</evidence>
<proteinExistence type="predicted"/>
<organism evidence="2 3">
    <name type="scientific">Nelumbo nucifera</name>
    <name type="common">Sacred lotus</name>
    <dbReference type="NCBI Taxonomy" id="4432"/>
    <lineage>
        <taxon>Eukaryota</taxon>
        <taxon>Viridiplantae</taxon>
        <taxon>Streptophyta</taxon>
        <taxon>Embryophyta</taxon>
        <taxon>Tracheophyta</taxon>
        <taxon>Spermatophyta</taxon>
        <taxon>Magnoliopsida</taxon>
        <taxon>Proteales</taxon>
        <taxon>Nelumbonaceae</taxon>
        <taxon>Nelumbo</taxon>
    </lineage>
</organism>
<dbReference type="EMBL" id="DUZY01000008">
    <property type="protein sequence ID" value="DAD48386.1"/>
    <property type="molecule type" value="Genomic_DNA"/>
</dbReference>
<dbReference type="AlphaFoldDB" id="A0A822ZZZ6"/>
<protein>
    <recommendedName>
        <fullName evidence="4">Protein YLS9-like</fullName>
    </recommendedName>
</protein>
<sequence>MMQHTSEPLIEHPDWDFAHNLQSSPLLSLATMTLYAIWTAITVVVVLVATVILMAWFLLGPKPPNFEVREMYFTQKPEIPAKSSIKIDCFMRVGMRNMAGNMSLNLYSLNLTLLQGFTEISNSSMGQPALPLRIDSLQEGTVSTTFNIHLTDPLSVEFFFIENNVGTGYMVRTVRLRVVGWVTYEREDWEMKRQMIKVFCGGMYLKINSTHPSGILSGKHRTCKVFV</sequence>
<accession>A0A822ZZZ6</accession>